<evidence type="ECO:0000256" key="4">
    <source>
        <dbReference type="ARBA" id="ARBA00022741"/>
    </source>
</evidence>
<dbReference type="Proteomes" id="UP000229241">
    <property type="component" value="Unassembled WGS sequence"/>
</dbReference>
<feature type="domain" description="Aminoacyl-transfer RNA synthetases class-II family profile" evidence="10">
    <location>
        <begin position="18"/>
        <end position="119"/>
    </location>
</feature>
<dbReference type="PRINTS" id="PR01046">
    <property type="entry name" value="TRNASYNTHPRO"/>
</dbReference>
<evidence type="ECO:0000259" key="10">
    <source>
        <dbReference type="PROSITE" id="PS50862"/>
    </source>
</evidence>
<evidence type="ECO:0000256" key="3">
    <source>
        <dbReference type="ARBA" id="ARBA00022598"/>
    </source>
</evidence>
<evidence type="ECO:0000313" key="12">
    <source>
        <dbReference type="Proteomes" id="UP000229241"/>
    </source>
</evidence>
<keyword evidence="7" id="KW-0030">Aminoacyl-tRNA synthetase</keyword>
<dbReference type="GO" id="GO:0004827">
    <property type="term" value="F:proline-tRNA ligase activity"/>
    <property type="evidence" value="ECO:0007669"/>
    <property type="project" value="UniProtKB-EC"/>
</dbReference>
<dbReference type="InterPro" id="IPR045864">
    <property type="entry name" value="aa-tRNA-synth_II/BPL/LPL"/>
</dbReference>
<dbReference type="InterPro" id="IPR002316">
    <property type="entry name" value="Pro-tRNA-ligase_IIa"/>
</dbReference>
<keyword evidence="5" id="KW-0067">ATP-binding</keyword>
<dbReference type="EC" id="6.1.1.15" evidence="1"/>
<comment type="caution">
    <text evidence="11">The sequence shown here is derived from an EMBL/GenBank/DDBJ whole genome shotgun (WGS) entry which is preliminary data.</text>
</comment>
<evidence type="ECO:0000256" key="8">
    <source>
        <dbReference type="ARBA" id="ARBA00029731"/>
    </source>
</evidence>
<accession>A0A2H0EE06</accession>
<evidence type="ECO:0000256" key="9">
    <source>
        <dbReference type="ARBA" id="ARBA00047671"/>
    </source>
</evidence>
<dbReference type="PROSITE" id="PS50862">
    <property type="entry name" value="AA_TRNA_LIGASE_II"/>
    <property type="match status" value="1"/>
</dbReference>
<dbReference type="SUPFAM" id="SSF55681">
    <property type="entry name" value="Class II aaRS and biotin synthetases"/>
    <property type="match status" value="1"/>
</dbReference>
<organism evidence="11 12">
    <name type="scientific">Candidatus Wolfebacteria bacterium CG18_big_fil_WC_8_21_14_2_50_39_7</name>
    <dbReference type="NCBI Taxonomy" id="1975071"/>
    <lineage>
        <taxon>Bacteria</taxon>
        <taxon>Candidatus Wolfeibacteriota</taxon>
    </lineage>
</organism>
<evidence type="ECO:0000256" key="2">
    <source>
        <dbReference type="ARBA" id="ARBA00019110"/>
    </source>
</evidence>
<dbReference type="PANTHER" id="PTHR42753:SF2">
    <property type="entry name" value="PROLINE--TRNA LIGASE"/>
    <property type="match status" value="1"/>
</dbReference>
<evidence type="ECO:0000256" key="7">
    <source>
        <dbReference type="ARBA" id="ARBA00023146"/>
    </source>
</evidence>
<dbReference type="InterPro" id="IPR050062">
    <property type="entry name" value="Pro-tRNA_synthetase"/>
</dbReference>
<proteinExistence type="predicted"/>
<dbReference type="EMBL" id="PCTX01000057">
    <property type="protein sequence ID" value="PIP92079.1"/>
    <property type="molecule type" value="Genomic_DNA"/>
</dbReference>
<dbReference type="GO" id="GO:0005829">
    <property type="term" value="C:cytosol"/>
    <property type="evidence" value="ECO:0007669"/>
    <property type="project" value="TreeGrafter"/>
</dbReference>
<reference evidence="11 12" key="1">
    <citation type="submission" date="2017-09" db="EMBL/GenBank/DDBJ databases">
        <title>Depth-based differentiation of microbial function through sediment-hosted aquifers and enrichment of novel symbionts in the deep terrestrial subsurface.</title>
        <authorList>
            <person name="Probst A.J."/>
            <person name="Ladd B."/>
            <person name="Jarett J.K."/>
            <person name="Geller-Mcgrath D.E."/>
            <person name="Sieber C.M."/>
            <person name="Emerson J.B."/>
            <person name="Anantharaman K."/>
            <person name="Thomas B.C."/>
            <person name="Malmstrom R."/>
            <person name="Stieglmeier M."/>
            <person name="Klingl A."/>
            <person name="Woyke T."/>
            <person name="Ryan C.M."/>
            <person name="Banfield J.F."/>
        </authorList>
    </citation>
    <scope>NUCLEOTIDE SEQUENCE [LARGE SCALE GENOMIC DNA]</scope>
    <source>
        <strain evidence="11">CG18_big_fil_WC_8_21_14_2_50_39_7</strain>
    </source>
</reference>
<dbReference type="Gene3D" id="3.30.930.10">
    <property type="entry name" value="Bira Bifunctional Protein, Domain 2"/>
    <property type="match status" value="1"/>
</dbReference>
<protein>
    <recommendedName>
        <fullName evidence="2">Proline--tRNA ligase</fullName>
        <ecNumber evidence="1">6.1.1.15</ecNumber>
    </recommendedName>
    <alternativeName>
        <fullName evidence="8">Prolyl-tRNA synthetase</fullName>
    </alternativeName>
</protein>
<keyword evidence="6" id="KW-0648">Protein biosynthesis</keyword>
<keyword evidence="3 11" id="KW-0436">Ligase</keyword>
<sequence>MNARLLIRAGFVDKLMAGVYTFLPLGLRVLKKIENIVREEMDKAGGQEILMPALQPKENWEVTGRWKSFDALFKLKTRSGADYALGPTHEETIYPLLKHYVSSYKDLPTYLYQIQTKFR</sequence>
<comment type="catalytic activity">
    <reaction evidence="9">
        <text>tRNA(Pro) + L-proline + ATP = L-prolyl-tRNA(Pro) + AMP + diphosphate</text>
        <dbReference type="Rhea" id="RHEA:14305"/>
        <dbReference type="Rhea" id="RHEA-COMP:9700"/>
        <dbReference type="Rhea" id="RHEA-COMP:9702"/>
        <dbReference type="ChEBI" id="CHEBI:30616"/>
        <dbReference type="ChEBI" id="CHEBI:33019"/>
        <dbReference type="ChEBI" id="CHEBI:60039"/>
        <dbReference type="ChEBI" id="CHEBI:78442"/>
        <dbReference type="ChEBI" id="CHEBI:78532"/>
        <dbReference type="ChEBI" id="CHEBI:456215"/>
        <dbReference type="EC" id="6.1.1.15"/>
    </reaction>
</comment>
<dbReference type="InterPro" id="IPR002314">
    <property type="entry name" value="aa-tRNA-synt_IIb"/>
</dbReference>
<keyword evidence="4" id="KW-0547">Nucleotide-binding</keyword>
<gene>
    <name evidence="11" type="ORF">COW77_01945</name>
</gene>
<name>A0A2H0EE06_9BACT</name>
<dbReference type="PANTHER" id="PTHR42753">
    <property type="entry name" value="MITOCHONDRIAL RIBOSOME PROTEIN L39/PROLYL-TRNA LIGASE FAMILY MEMBER"/>
    <property type="match status" value="1"/>
</dbReference>
<evidence type="ECO:0000313" key="11">
    <source>
        <dbReference type="EMBL" id="PIP92079.1"/>
    </source>
</evidence>
<evidence type="ECO:0000256" key="6">
    <source>
        <dbReference type="ARBA" id="ARBA00022917"/>
    </source>
</evidence>
<dbReference type="InterPro" id="IPR006195">
    <property type="entry name" value="aa-tRNA-synth_II"/>
</dbReference>
<dbReference type="Pfam" id="PF00587">
    <property type="entry name" value="tRNA-synt_2b"/>
    <property type="match status" value="1"/>
</dbReference>
<dbReference type="GO" id="GO:0005524">
    <property type="term" value="F:ATP binding"/>
    <property type="evidence" value="ECO:0007669"/>
    <property type="project" value="UniProtKB-KW"/>
</dbReference>
<evidence type="ECO:0000256" key="1">
    <source>
        <dbReference type="ARBA" id="ARBA00012831"/>
    </source>
</evidence>
<feature type="non-terminal residue" evidence="11">
    <location>
        <position position="119"/>
    </location>
</feature>
<evidence type="ECO:0000256" key="5">
    <source>
        <dbReference type="ARBA" id="ARBA00022840"/>
    </source>
</evidence>
<dbReference type="GO" id="GO:0006433">
    <property type="term" value="P:prolyl-tRNA aminoacylation"/>
    <property type="evidence" value="ECO:0007669"/>
    <property type="project" value="InterPro"/>
</dbReference>
<dbReference type="AlphaFoldDB" id="A0A2H0EE06"/>